<dbReference type="PIRSF" id="PIRSF018008">
    <property type="entry name" value="UCP018008"/>
    <property type="match status" value="1"/>
</dbReference>
<dbReference type="InterPro" id="IPR008306">
    <property type="entry name" value="UCP018008"/>
</dbReference>
<reference evidence="1" key="2">
    <citation type="submission" date="2021-08" db="EMBL/GenBank/DDBJ databases">
        <authorList>
            <person name="Tani A."/>
            <person name="Ola A."/>
            <person name="Ogura Y."/>
            <person name="Katsura K."/>
            <person name="Hayashi T."/>
        </authorList>
    </citation>
    <scope>NUCLEOTIDE SEQUENCE</scope>
    <source>
        <strain evidence="1">DSM 19015</strain>
    </source>
</reference>
<dbReference type="RefSeq" id="WP_238242407.1">
    <property type="nucleotide sequence ID" value="NZ_BPQP01000006.1"/>
</dbReference>
<accession>A0ABQ4RQZ4</accession>
<dbReference type="Pfam" id="PF04250">
    <property type="entry name" value="DUF429"/>
    <property type="match status" value="1"/>
</dbReference>
<protein>
    <recommendedName>
        <fullName evidence="3">DUF429 domain-containing protein</fullName>
    </recommendedName>
</protein>
<evidence type="ECO:0000313" key="1">
    <source>
        <dbReference type="EMBL" id="GJD93201.1"/>
    </source>
</evidence>
<evidence type="ECO:0000313" key="2">
    <source>
        <dbReference type="Proteomes" id="UP001055125"/>
    </source>
</evidence>
<proteinExistence type="predicted"/>
<organism evidence="1 2">
    <name type="scientific">Methylobacterium iners</name>
    <dbReference type="NCBI Taxonomy" id="418707"/>
    <lineage>
        <taxon>Bacteria</taxon>
        <taxon>Pseudomonadati</taxon>
        <taxon>Pseudomonadota</taxon>
        <taxon>Alphaproteobacteria</taxon>
        <taxon>Hyphomicrobiales</taxon>
        <taxon>Methylobacteriaceae</taxon>
        <taxon>Methylobacterium</taxon>
    </lineage>
</organism>
<name>A0ABQ4RQZ4_9HYPH</name>
<dbReference type="EMBL" id="BPQP01000006">
    <property type="protein sequence ID" value="GJD93201.1"/>
    <property type="molecule type" value="Genomic_DNA"/>
</dbReference>
<comment type="caution">
    <text evidence="1">The sequence shown here is derived from an EMBL/GenBank/DDBJ whole genome shotgun (WGS) entry which is preliminary data.</text>
</comment>
<gene>
    <name evidence="1" type="ORF">OCOJLMKI_0392</name>
</gene>
<dbReference type="InterPro" id="IPR007362">
    <property type="entry name" value="DUF429"/>
</dbReference>
<keyword evidence="2" id="KW-1185">Reference proteome</keyword>
<reference evidence="1" key="1">
    <citation type="journal article" date="2021" name="Front. Microbiol.">
        <title>Comprehensive Comparative Genomics and Phenotyping of Methylobacterium Species.</title>
        <authorList>
            <person name="Alessa O."/>
            <person name="Ogura Y."/>
            <person name="Fujitani Y."/>
            <person name="Takami H."/>
            <person name="Hayashi T."/>
            <person name="Sahin N."/>
            <person name="Tani A."/>
        </authorList>
    </citation>
    <scope>NUCLEOTIDE SEQUENCE</scope>
    <source>
        <strain evidence="1">DSM 19015</strain>
    </source>
</reference>
<dbReference type="Proteomes" id="UP001055125">
    <property type="component" value="Unassembled WGS sequence"/>
</dbReference>
<sequence>MGTTTSIIGFDSAWTDNARAPGAICAIRTDPGGHRSLVPPTLVTFDQALAFIQAEARLTDLRILAIDQPTIVPNGTGMRPVDRVAASVIAWLGGGVQPANRSKTGMFDDAAPIWRFRESLGANENPEVSRSATEGLFLMEVFPALALPSLDDAFCGRRSGPRYNPARRKTFQLASWRAVVATLRRQAEMEDIAGLAAWAAPLAESPRPRKADQDRLDAVLCALIGLHWRTKPRQTVIMIGDRTAGYMVAPASADIRARLETAATAVGVPVDADRPVVATPD</sequence>
<evidence type="ECO:0008006" key="3">
    <source>
        <dbReference type="Google" id="ProtNLM"/>
    </source>
</evidence>